<dbReference type="Gene3D" id="3.30.565.10">
    <property type="entry name" value="Histidine kinase-like ATPase, C-terminal domain"/>
    <property type="match status" value="1"/>
</dbReference>
<proteinExistence type="predicted"/>
<keyword evidence="3" id="KW-0067">ATP-binding</keyword>
<dbReference type="PANTHER" id="PTHR35526:SF3">
    <property type="entry name" value="ANTI-SIGMA-F FACTOR RSBW"/>
    <property type="match status" value="1"/>
</dbReference>
<organism evidence="3 4">
    <name type="scientific">Actinomycetospora flava</name>
    <dbReference type="NCBI Taxonomy" id="3129232"/>
    <lineage>
        <taxon>Bacteria</taxon>
        <taxon>Bacillati</taxon>
        <taxon>Actinomycetota</taxon>
        <taxon>Actinomycetes</taxon>
        <taxon>Pseudonocardiales</taxon>
        <taxon>Pseudonocardiaceae</taxon>
        <taxon>Actinomycetospora</taxon>
    </lineage>
</organism>
<protein>
    <submittedName>
        <fullName evidence="3">ATP-binding protein</fullName>
        <ecNumber evidence="3">2.7.13.3</ecNumber>
    </submittedName>
</protein>
<dbReference type="Pfam" id="PF13581">
    <property type="entry name" value="HATPase_c_2"/>
    <property type="match status" value="1"/>
</dbReference>
<dbReference type="SUPFAM" id="SSF55874">
    <property type="entry name" value="ATPase domain of HSP90 chaperone/DNA topoisomerase II/histidine kinase"/>
    <property type="match status" value="1"/>
</dbReference>
<dbReference type="GO" id="GO:0004673">
    <property type="term" value="F:protein histidine kinase activity"/>
    <property type="evidence" value="ECO:0007669"/>
    <property type="project" value="UniProtKB-EC"/>
</dbReference>
<accession>A0ABU8ME80</accession>
<dbReference type="PANTHER" id="PTHR35526">
    <property type="entry name" value="ANTI-SIGMA-F FACTOR RSBW-RELATED"/>
    <property type="match status" value="1"/>
</dbReference>
<name>A0ABU8ME80_9PSEU</name>
<keyword evidence="1" id="KW-0723">Serine/threonine-protein kinase</keyword>
<dbReference type="EMBL" id="JBBEGM010000017">
    <property type="protein sequence ID" value="MEJ2865377.1"/>
    <property type="molecule type" value="Genomic_DNA"/>
</dbReference>
<dbReference type="Proteomes" id="UP001369736">
    <property type="component" value="Unassembled WGS sequence"/>
</dbReference>
<evidence type="ECO:0000313" key="4">
    <source>
        <dbReference type="Proteomes" id="UP001369736"/>
    </source>
</evidence>
<dbReference type="InterPro" id="IPR050267">
    <property type="entry name" value="Anti-sigma-factor_SerPK"/>
</dbReference>
<comment type="caution">
    <text evidence="3">The sequence shown here is derived from an EMBL/GenBank/DDBJ whole genome shotgun (WGS) entry which is preliminary data.</text>
</comment>
<reference evidence="3 4" key="1">
    <citation type="submission" date="2024-03" db="EMBL/GenBank/DDBJ databases">
        <title>Actinomycetospora sp. OC33-EN07, a novel actinomycete isolated from wild orchid (Aerides multiflora).</title>
        <authorList>
            <person name="Suriyachadkun C."/>
        </authorList>
    </citation>
    <scope>NUCLEOTIDE SEQUENCE [LARGE SCALE GENOMIC DNA]</scope>
    <source>
        <strain evidence="3 4">OC33-EN07</strain>
    </source>
</reference>
<keyword evidence="1" id="KW-0418">Kinase</keyword>
<keyword evidence="3" id="KW-0808">Transferase</keyword>
<evidence type="ECO:0000259" key="2">
    <source>
        <dbReference type="Pfam" id="PF13581"/>
    </source>
</evidence>
<gene>
    <name evidence="3" type="ORF">WCD58_29755</name>
</gene>
<dbReference type="RefSeq" id="WP_337706748.1">
    <property type="nucleotide sequence ID" value="NZ_JBBEGM010000017.1"/>
</dbReference>
<keyword evidence="3" id="KW-0547">Nucleotide-binding</keyword>
<dbReference type="InterPro" id="IPR003594">
    <property type="entry name" value="HATPase_dom"/>
</dbReference>
<evidence type="ECO:0000256" key="1">
    <source>
        <dbReference type="ARBA" id="ARBA00022527"/>
    </source>
</evidence>
<dbReference type="InterPro" id="IPR036890">
    <property type="entry name" value="HATPase_C_sf"/>
</dbReference>
<dbReference type="EC" id="2.7.13.3" evidence="3"/>
<dbReference type="CDD" id="cd16936">
    <property type="entry name" value="HATPase_RsbW-like"/>
    <property type="match status" value="1"/>
</dbReference>
<feature type="domain" description="Histidine kinase/HSP90-like ATPase" evidence="2">
    <location>
        <begin position="15"/>
        <end position="131"/>
    </location>
</feature>
<dbReference type="GO" id="GO:0005524">
    <property type="term" value="F:ATP binding"/>
    <property type="evidence" value="ECO:0007669"/>
    <property type="project" value="UniProtKB-KW"/>
</dbReference>
<keyword evidence="4" id="KW-1185">Reference proteome</keyword>
<evidence type="ECO:0000313" key="3">
    <source>
        <dbReference type="EMBL" id="MEJ2865377.1"/>
    </source>
</evidence>
<sequence>MPAVTATRPLATCTEATSSNVGRLRHALHRWLGEALGDDPDVVDDLTLAASEALENAADHAFVESAAVGTMWLRAVDDGDRITIVVTDDGCWQPPAAADAGHRGRGIDLMNRLVDISRVQPGAGGTSVTLVHHRVPAPRHRRD</sequence>